<feature type="domain" description="F-box" evidence="2">
    <location>
        <begin position="11"/>
        <end position="50"/>
    </location>
</feature>
<accession>A0A8H2VGJ0</accession>
<protein>
    <recommendedName>
        <fullName evidence="2">F-box domain-containing protein</fullName>
    </recommendedName>
</protein>
<dbReference type="InterPro" id="IPR001810">
    <property type="entry name" value="F-box_dom"/>
</dbReference>
<comment type="caution">
    <text evidence="3">The sequence shown here is derived from an EMBL/GenBank/DDBJ whole genome shotgun (WGS) entry which is preliminary data.</text>
</comment>
<reference evidence="3 4" key="1">
    <citation type="submission" date="2020-05" db="EMBL/GenBank/DDBJ databases">
        <authorList>
            <person name="Casaregola S."/>
            <person name="Devillers H."/>
            <person name="Grondin C."/>
        </authorList>
    </citation>
    <scope>NUCLEOTIDE SEQUENCE [LARGE SCALE GENOMIC DNA]</scope>
    <source>
        <strain evidence="3 4">CLIB 1767</strain>
    </source>
</reference>
<gene>
    <name evidence="3" type="ORF">KABA2_05S06578</name>
</gene>
<dbReference type="InterPro" id="IPR036047">
    <property type="entry name" value="F-box-like_dom_sf"/>
</dbReference>
<dbReference type="Proteomes" id="UP000644660">
    <property type="component" value="Unassembled WGS sequence"/>
</dbReference>
<keyword evidence="4" id="KW-1185">Reference proteome</keyword>
<evidence type="ECO:0000313" key="4">
    <source>
        <dbReference type="Proteomes" id="UP000644660"/>
    </source>
</evidence>
<proteinExistence type="predicted"/>
<feature type="region of interest" description="Disordered" evidence="1">
    <location>
        <begin position="248"/>
        <end position="268"/>
    </location>
</feature>
<dbReference type="PROSITE" id="PS50181">
    <property type="entry name" value="FBOX"/>
    <property type="match status" value="1"/>
</dbReference>
<organism evidence="3 4">
    <name type="scientific">Maudiozyma barnettii</name>
    <dbReference type="NCBI Taxonomy" id="61262"/>
    <lineage>
        <taxon>Eukaryota</taxon>
        <taxon>Fungi</taxon>
        <taxon>Dikarya</taxon>
        <taxon>Ascomycota</taxon>
        <taxon>Saccharomycotina</taxon>
        <taxon>Saccharomycetes</taxon>
        <taxon>Saccharomycetales</taxon>
        <taxon>Saccharomycetaceae</taxon>
        <taxon>Maudiozyma</taxon>
    </lineage>
</organism>
<name>A0A8H2VGJ0_9SACH</name>
<evidence type="ECO:0000259" key="2">
    <source>
        <dbReference type="PROSITE" id="PS50181"/>
    </source>
</evidence>
<evidence type="ECO:0000313" key="3">
    <source>
        <dbReference type="EMBL" id="CAB4255021.1"/>
    </source>
</evidence>
<dbReference type="SUPFAM" id="SSF81383">
    <property type="entry name" value="F-box domain"/>
    <property type="match status" value="1"/>
</dbReference>
<dbReference type="GeneID" id="64858049"/>
<dbReference type="OrthoDB" id="4065716at2759"/>
<dbReference type="RefSeq" id="XP_041406865.1">
    <property type="nucleotide sequence ID" value="XM_041550931.1"/>
</dbReference>
<dbReference type="AlphaFoldDB" id="A0A8H2VGJ0"/>
<evidence type="ECO:0000256" key="1">
    <source>
        <dbReference type="SAM" id="MobiDB-lite"/>
    </source>
</evidence>
<sequence length="318" mass="37095">MSLSLNYNKSHENSLNFPLTIVLQIFSYLDIDELTELYETCQFFRVLIHKAKLSPECSTIGLKEQPKLTWVIEHELQSNKYRTKNMGNVVLSYVKAIRKVNDKIKDTEYIQQDISIGQNQGSPTLSTLSRSSVNSLFSDDEWNFSLDESLPSPVMNEEPILHNIDKVKDTMKVKEKALLFERLMSQENEIQIPKNPKQLQQDDALYERFNGLQNLILPKSNNNRNITDQYLMKVRESETKNTYIPKKTLKNDKEPFPKTSYNNNNINNKHNFSQKYQQHLESMNKPTRIDSSSKYAPVKPIKQGKNIKNLYENKIINQ</sequence>
<dbReference type="EMBL" id="CAEFZW010000005">
    <property type="protein sequence ID" value="CAB4255021.1"/>
    <property type="molecule type" value="Genomic_DNA"/>
</dbReference>